<reference evidence="2 3" key="1">
    <citation type="journal article" date="2015" name="Genome Biol. Evol.">
        <title>Comparative Genomics of a Bacterivorous Green Alga Reveals Evolutionary Causalities and Consequences of Phago-Mixotrophic Mode of Nutrition.</title>
        <authorList>
            <person name="Burns J.A."/>
            <person name="Paasch A."/>
            <person name="Narechania A."/>
            <person name="Kim E."/>
        </authorList>
    </citation>
    <scope>NUCLEOTIDE SEQUENCE [LARGE SCALE GENOMIC DNA]</scope>
    <source>
        <strain evidence="2 3">PLY_AMNH</strain>
    </source>
</reference>
<comment type="caution">
    <text evidence="2">The sequence shown here is derived from an EMBL/GenBank/DDBJ whole genome shotgun (WGS) entry which is preliminary data.</text>
</comment>
<keyword evidence="3" id="KW-1185">Reference proteome</keyword>
<evidence type="ECO:0000313" key="3">
    <source>
        <dbReference type="Proteomes" id="UP001190700"/>
    </source>
</evidence>
<evidence type="ECO:0000259" key="1">
    <source>
        <dbReference type="SMART" id="SM00903"/>
    </source>
</evidence>
<organism evidence="2 3">
    <name type="scientific">Cymbomonas tetramitiformis</name>
    <dbReference type="NCBI Taxonomy" id="36881"/>
    <lineage>
        <taxon>Eukaryota</taxon>
        <taxon>Viridiplantae</taxon>
        <taxon>Chlorophyta</taxon>
        <taxon>Pyramimonadophyceae</taxon>
        <taxon>Pyramimonadales</taxon>
        <taxon>Pyramimonadaceae</taxon>
        <taxon>Cymbomonas</taxon>
    </lineage>
</organism>
<dbReference type="SMART" id="SM00903">
    <property type="entry name" value="Flavin_Reduct"/>
    <property type="match status" value="1"/>
</dbReference>
<accession>A0AAE0F0F2</accession>
<proteinExistence type="predicted"/>
<dbReference type="InterPro" id="IPR012349">
    <property type="entry name" value="Split_barrel_FMN-bd"/>
</dbReference>
<dbReference type="InterPro" id="IPR002563">
    <property type="entry name" value="Flavin_Rdtase-like_dom"/>
</dbReference>
<feature type="domain" description="Flavin reductase like" evidence="1">
    <location>
        <begin position="18"/>
        <end position="169"/>
    </location>
</feature>
<evidence type="ECO:0000313" key="2">
    <source>
        <dbReference type="EMBL" id="KAK3247491.1"/>
    </source>
</evidence>
<sequence length="174" mass="18841">MAVDENTECADEDSAPPYGRLSVPVYSIATAAGANSTSSMNLTTYATPVAIKPGRRFVVALYKGTVTHDNMVEQGRGVLQMLGEQHAPLTDLLGKTSSREMDKCAELKRRGFKVLKRFGVDTLEDCLGVAELQISSLQDAGDHDLALCDVTAHLTLDDEGAPLYTGYLRENDFL</sequence>
<gene>
    <name evidence="2" type="ORF">CYMTET_43011</name>
</gene>
<dbReference type="EMBL" id="LGRX02028922">
    <property type="protein sequence ID" value="KAK3247491.1"/>
    <property type="molecule type" value="Genomic_DNA"/>
</dbReference>
<name>A0AAE0F0F2_9CHLO</name>
<dbReference type="AlphaFoldDB" id="A0AAE0F0F2"/>
<protein>
    <recommendedName>
        <fullName evidence="1">Flavin reductase like domain-containing protein</fullName>
    </recommendedName>
</protein>
<dbReference type="Pfam" id="PF01613">
    <property type="entry name" value="Flavin_Reduct"/>
    <property type="match status" value="1"/>
</dbReference>
<dbReference type="Proteomes" id="UP001190700">
    <property type="component" value="Unassembled WGS sequence"/>
</dbReference>
<dbReference type="GO" id="GO:0010181">
    <property type="term" value="F:FMN binding"/>
    <property type="evidence" value="ECO:0007669"/>
    <property type="project" value="InterPro"/>
</dbReference>
<dbReference type="Gene3D" id="2.30.110.10">
    <property type="entry name" value="Electron Transport, Fmn-binding Protein, Chain A"/>
    <property type="match status" value="1"/>
</dbReference>
<dbReference type="SUPFAM" id="SSF50475">
    <property type="entry name" value="FMN-binding split barrel"/>
    <property type="match status" value="1"/>
</dbReference>